<sequence length="243" mass="26880">MAKLYALITLTYLLVQINGIFGAMNVTMGDINDNQLTQLSSNNGNNGNNGNSGNGGLNSYICPRNGNCVDRSDPNYIIPKSYGKEKIDKVFTDITTLDGFENNKKGLIVEACSKKQFEDKKCQTRKCAVNEDCLSGICNNGSCMINRDNTLYECIDNGGLMACGKYLQEPCTFNRECAGTCKDFVCTYKHLNPLNTSSLLYYSVPILTLVCLILLFCCCCCCPGIFRWKVKEPRNNQNPPVVV</sequence>
<feature type="chain" id="PRO_5012598493" description="EB domain-containing protein" evidence="2">
    <location>
        <begin position="23"/>
        <end position="243"/>
    </location>
</feature>
<feature type="signal peptide" evidence="2">
    <location>
        <begin position="1"/>
        <end position="22"/>
    </location>
</feature>
<reference evidence="3 4" key="1">
    <citation type="submission" date="2016-08" db="EMBL/GenBank/DDBJ databases">
        <title>A Parts List for Fungal Cellulosomes Revealed by Comparative Genomics.</title>
        <authorList>
            <consortium name="DOE Joint Genome Institute"/>
            <person name="Haitjema C.H."/>
            <person name="Gilmore S.P."/>
            <person name="Henske J.K."/>
            <person name="Solomon K.V."/>
            <person name="De Groot R."/>
            <person name="Kuo A."/>
            <person name="Mondo S.J."/>
            <person name="Salamov A.A."/>
            <person name="Labutti K."/>
            <person name="Zhao Z."/>
            <person name="Chiniquy J."/>
            <person name="Barry K."/>
            <person name="Brewer H.M."/>
            <person name="Purvine S.O."/>
            <person name="Wright A.T."/>
            <person name="Boxma B."/>
            <person name="Van Alen T."/>
            <person name="Hackstein J.H."/>
            <person name="Baker S.E."/>
            <person name="Grigoriev I.V."/>
            <person name="O'Malley M.A."/>
        </authorList>
    </citation>
    <scope>NUCLEOTIDE SEQUENCE [LARGE SCALE GENOMIC DNA]</scope>
    <source>
        <strain evidence="3 4">G1</strain>
    </source>
</reference>
<dbReference type="Proteomes" id="UP000193920">
    <property type="component" value="Unassembled WGS sequence"/>
</dbReference>
<evidence type="ECO:0000313" key="4">
    <source>
        <dbReference type="Proteomes" id="UP000193920"/>
    </source>
</evidence>
<dbReference type="AlphaFoldDB" id="A0A1Y1YSX1"/>
<dbReference type="OrthoDB" id="2144828at2759"/>
<protein>
    <recommendedName>
        <fullName evidence="5">EB domain-containing protein</fullName>
    </recommendedName>
</protein>
<evidence type="ECO:0008006" key="5">
    <source>
        <dbReference type="Google" id="ProtNLM"/>
    </source>
</evidence>
<evidence type="ECO:0000256" key="2">
    <source>
        <dbReference type="SAM" id="SignalP"/>
    </source>
</evidence>
<keyword evidence="1" id="KW-1133">Transmembrane helix</keyword>
<feature type="transmembrane region" description="Helical" evidence="1">
    <location>
        <begin position="199"/>
        <end position="226"/>
    </location>
</feature>
<keyword evidence="2" id="KW-0732">Signal</keyword>
<keyword evidence="1" id="KW-0812">Transmembrane</keyword>
<keyword evidence="1" id="KW-0472">Membrane</keyword>
<name>A0A1Y1YSX1_9FUNG</name>
<evidence type="ECO:0000313" key="3">
    <source>
        <dbReference type="EMBL" id="ORY01132.1"/>
    </source>
</evidence>
<comment type="caution">
    <text evidence="3">The sequence shown here is derived from an EMBL/GenBank/DDBJ whole genome shotgun (WGS) entry which is preliminary data.</text>
</comment>
<keyword evidence="4" id="KW-1185">Reference proteome</keyword>
<proteinExistence type="predicted"/>
<evidence type="ECO:0000256" key="1">
    <source>
        <dbReference type="SAM" id="Phobius"/>
    </source>
</evidence>
<gene>
    <name evidence="3" type="ORF">LY90DRAFT_678688</name>
</gene>
<accession>A0A1Y1YSX1</accession>
<organism evidence="3 4">
    <name type="scientific">Neocallimastix californiae</name>
    <dbReference type="NCBI Taxonomy" id="1754190"/>
    <lineage>
        <taxon>Eukaryota</taxon>
        <taxon>Fungi</taxon>
        <taxon>Fungi incertae sedis</taxon>
        <taxon>Chytridiomycota</taxon>
        <taxon>Chytridiomycota incertae sedis</taxon>
        <taxon>Neocallimastigomycetes</taxon>
        <taxon>Neocallimastigales</taxon>
        <taxon>Neocallimastigaceae</taxon>
        <taxon>Neocallimastix</taxon>
    </lineage>
</organism>
<dbReference type="EMBL" id="MCOG01000510">
    <property type="protein sequence ID" value="ORY01132.1"/>
    <property type="molecule type" value="Genomic_DNA"/>
</dbReference>